<keyword evidence="3" id="KW-1185">Reference proteome</keyword>
<sequence>MKFTGLRPLLWTENLDETISFYMLILGFELLARNDEWQWASLRKDDIYIMVSEPNKEADFKTIGFTGSFYFNVDKVDELWEDLKTKTKICYEIETFEWEMREFAIYDNNGYILQFGEPRQNIGNTE</sequence>
<proteinExistence type="predicted"/>
<dbReference type="Proteomes" id="UP000236594">
    <property type="component" value="Unassembled WGS sequence"/>
</dbReference>
<evidence type="ECO:0000313" key="2">
    <source>
        <dbReference type="EMBL" id="PWN72450.1"/>
    </source>
</evidence>
<accession>A0A316XNA9</accession>
<dbReference type="EMBL" id="PPED02000001">
    <property type="protein sequence ID" value="PWN72450.1"/>
    <property type="molecule type" value="Genomic_DNA"/>
</dbReference>
<dbReference type="AlphaFoldDB" id="A0A316XNA9"/>
<reference evidence="2 3" key="1">
    <citation type="submission" date="2018-04" db="EMBL/GenBank/DDBJ databases">
        <title>Draft Genome Sequence of Phosphate-Solubilizing Chryseobacterium sp. ISE14 that is a Biocontrol and Plant Growth-Promoting Rhizobacterium Isolated from Cucumber.</title>
        <authorList>
            <person name="Jeong J.-J."/>
            <person name="Sang M.K."/>
            <person name="Choi I.-G."/>
            <person name="Kim K.D."/>
        </authorList>
    </citation>
    <scope>NUCLEOTIDE SEQUENCE [LARGE SCALE GENOMIC DNA]</scope>
    <source>
        <strain evidence="2 3">ISE14</strain>
    </source>
</reference>
<dbReference type="PROSITE" id="PS51819">
    <property type="entry name" value="VOC"/>
    <property type="match status" value="1"/>
</dbReference>
<name>A0A316XNA9_9FLAO</name>
<feature type="domain" description="VOC" evidence="1">
    <location>
        <begin position="2"/>
        <end position="118"/>
    </location>
</feature>
<dbReference type="OrthoDB" id="66829at2"/>
<evidence type="ECO:0000313" key="3">
    <source>
        <dbReference type="Proteomes" id="UP000236594"/>
    </source>
</evidence>
<dbReference type="InterPro" id="IPR037523">
    <property type="entry name" value="VOC_core"/>
</dbReference>
<dbReference type="Gene3D" id="3.10.180.10">
    <property type="entry name" value="2,3-Dihydroxybiphenyl 1,2-Dioxygenase, domain 1"/>
    <property type="match status" value="1"/>
</dbReference>
<dbReference type="InterPro" id="IPR004360">
    <property type="entry name" value="Glyas_Fos-R_dOase_dom"/>
</dbReference>
<dbReference type="Pfam" id="PF00903">
    <property type="entry name" value="Glyoxalase"/>
    <property type="match status" value="1"/>
</dbReference>
<organism evidence="2 3">
    <name type="scientific">Chryseobacterium phosphatilyticum</name>
    <dbReference type="NCBI Taxonomy" id="475075"/>
    <lineage>
        <taxon>Bacteria</taxon>
        <taxon>Pseudomonadati</taxon>
        <taxon>Bacteroidota</taxon>
        <taxon>Flavobacteriia</taxon>
        <taxon>Flavobacteriales</taxon>
        <taxon>Weeksellaceae</taxon>
        <taxon>Chryseobacterium group</taxon>
        <taxon>Chryseobacterium</taxon>
    </lineage>
</organism>
<protein>
    <submittedName>
        <fullName evidence="2">Bleomycin resistance family protein</fullName>
    </submittedName>
</protein>
<comment type="caution">
    <text evidence="2">The sequence shown here is derived from an EMBL/GenBank/DDBJ whole genome shotgun (WGS) entry which is preliminary data.</text>
</comment>
<evidence type="ECO:0000259" key="1">
    <source>
        <dbReference type="PROSITE" id="PS51819"/>
    </source>
</evidence>
<dbReference type="RefSeq" id="WP_103247505.1">
    <property type="nucleotide sequence ID" value="NZ_PPED02000001.1"/>
</dbReference>
<dbReference type="InterPro" id="IPR029068">
    <property type="entry name" value="Glyas_Bleomycin-R_OHBP_Dase"/>
</dbReference>
<gene>
    <name evidence="2" type="ORF">C1631_005555</name>
</gene>
<dbReference type="SUPFAM" id="SSF54593">
    <property type="entry name" value="Glyoxalase/Bleomycin resistance protein/Dihydroxybiphenyl dioxygenase"/>
    <property type="match status" value="1"/>
</dbReference>